<dbReference type="RefSeq" id="WP_104320978.1">
    <property type="nucleotide sequence ID" value="NZ_PSSX01000003.1"/>
</dbReference>
<dbReference type="Proteomes" id="UP000239917">
    <property type="component" value="Unassembled WGS sequence"/>
</dbReference>
<proteinExistence type="inferred from homology"/>
<keyword evidence="2" id="KW-0648">Protein biosynthesis</keyword>
<evidence type="ECO:0000313" key="2">
    <source>
        <dbReference type="EMBL" id="PPI85205.1"/>
    </source>
</evidence>
<dbReference type="InterPro" id="IPR037171">
    <property type="entry name" value="NagB/RpiA_transferase-like"/>
</dbReference>
<protein>
    <submittedName>
        <fullName evidence="2">Initiation factor 2B</fullName>
    </submittedName>
</protein>
<dbReference type="SUPFAM" id="SSF100950">
    <property type="entry name" value="NagB/RpiA/CoA transferase-like"/>
    <property type="match status" value="1"/>
</dbReference>
<dbReference type="InterPro" id="IPR000649">
    <property type="entry name" value="IF-2B-related"/>
</dbReference>
<accession>A0A2S5ZCT5</accession>
<dbReference type="PANTHER" id="PTHR43475">
    <property type="entry name" value="METHYLTHIORIBOSE-1-PHOSPHATE ISOMERASE"/>
    <property type="match status" value="1"/>
</dbReference>
<dbReference type="PANTHER" id="PTHR43475:SF1">
    <property type="entry name" value="METHYLTHIORIBOSE-1-PHOSPHATE ISOMERASE"/>
    <property type="match status" value="1"/>
</dbReference>
<dbReference type="EMBL" id="PSSX01000003">
    <property type="protein sequence ID" value="PPI85205.1"/>
    <property type="molecule type" value="Genomic_DNA"/>
</dbReference>
<dbReference type="InterPro" id="IPR042529">
    <property type="entry name" value="IF_2B-like_C"/>
</dbReference>
<comment type="caution">
    <text evidence="2">The sequence shown here is derived from an EMBL/GenBank/DDBJ whole genome shotgun (WGS) entry which is preliminary data.</text>
</comment>
<comment type="similarity">
    <text evidence="1">Belongs to the eIF-2B alpha/beta/delta subunits family.</text>
</comment>
<gene>
    <name evidence="2" type="ORF">KEHDKFFH_05485</name>
</gene>
<evidence type="ECO:0000313" key="3">
    <source>
        <dbReference type="Proteomes" id="UP000239917"/>
    </source>
</evidence>
<keyword evidence="2" id="KW-0396">Initiation factor</keyword>
<dbReference type="GO" id="GO:0046523">
    <property type="term" value="F:S-methyl-5-thioribose-1-phosphate isomerase activity"/>
    <property type="evidence" value="ECO:0007669"/>
    <property type="project" value="TreeGrafter"/>
</dbReference>
<dbReference type="AlphaFoldDB" id="A0A2S5ZCT5"/>
<dbReference type="Pfam" id="PF01008">
    <property type="entry name" value="IF-2B"/>
    <property type="match status" value="1"/>
</dbReference>
<dbReference type="Gene3D" id="3.40.50.10470">
    <property type="entry name" value="Translation initiation factor eif-2b, domain 2"/>
    <property type="match status" value="1"/>
</dbReference>
<sequence length="284" mass="31019">MQEFDSRARSILAGVREDLQSGATQLALNTLDGLLSYLDEVRPDVETLSRLLAELRAARPSMIVIGNALGMIEQRLARDPHAARQAVLDTRDQLQNATRTITRHARDQLPEAPVILTHSASSVVLALFRDMAENHQSYSVICTQSSPGFEGHSLARALDDLSVPVKLITDAQMGLFVSGADVVISGCDTWLTDGYFINKSGTHLLALAARAADTPFWVLADSFRESDADAASVELEEMPVEELNAPKGEWITPRNVYFELVPHALVSQRISEQGVFSCPAGPQR</sequence>
<reference evidence="2 3" key="1">
    <citation type="submission" date="2018-01" db="EMBL/GenBank/DDBJ databases">
        <title>Complete genome sequences of the type strains of Marinobacter flavimaris and Marinobacter maroccanus.</title>
        <authorList>
            <person name="Palau M."/>
            <person name="Boujida N."/>
            <person name="Manresa A."/>
            <person name="Minana-Galbis D."/>
        </authorList>
    </citation>
    <scope>NUCLEOTIDE SEQUENCE [LARGE SCALE GENOMIC DNA]</scope>
    <source>
        <strain evidence="2 3">N4</strain>
    </source>
</reference>
<dbReference type="GO" id="GO:0019509">
    <property type="term" value="P:L-methionine salvage from methylthioadenosine"/>
    <property type="evidence" value="ECO:0007669"/>
    <property type="project" value="TreeGrafter"/>
</dbReference>
<dbReference type="OrthoDB" id="6113936at2"/>
<evidence type="ECO:0000256" key="1">
    <source>
        <dbReference type="RuleBase" id="RU003814"/>
    </source>
</evidence>
<dbReference type="GO" id="GO:0003743">
    <property type="term" value="F:translation initiation factor activity"/>
    <property type="evidence" value="ECO:0007669"/>
    <property type="project" value="UniProtKB-KW"/>
</dbReference>
<keyword evidence="3" id="KW-1185">Reference proteome</keyword>
<name>A0A2S5ZCT5_9GAMM</name>
<organism evidence="2 3">
    <name type="scientific">Marinobacter maroccanus</name>
    <dbReference type="NCBI Taxonomy" id="2055143"/>
    <lineage>
        <taxon>Bacteria</taxon>
        <taxon>Pseudomonadati</taxon>
        <taxon>Pseudomonadota</taxon>
        <taxon>Gammaproteobacteria</taxon>
        <taxon>Pseudomonadales</taxon>
        <taxon>Marinobacteraceae</taxon>
        <taxon>Marinobacter</taxon>
    </lineage>
</organism>